<keyword evidence="5" id="KW-1185">Reference proteome</keyword>
<evidence type="ECO:0000259" key="3">
    <source>
        <dbReference type="PROSITE" id="PS50977"/>
    </source>
</evidence>
<dbReference type="Gene3D" id="1.10.357.10">
    <property type="entry name" value="Tetracycline Repressor, domain 2"/>
    <property type="match status" value="1"/>
</dbReference>
<dbReference type="Pfam" id="PF00440">
    <property type="entry name" value="TetR_N"/>
    <property type="match status" value="1"/>
</dbReference>
<dbReference type="Proteomes" id="UP000538196">
    <property type="component" value="Unassembled WGS sequence"/>
</dbReference>
<protein>
    <submittedName>
        <fullName evidence="4">AcrR family transcriptional regulator</fullName>
    </submittedName>
</protein>
<dbReference type="PROSITE" id="PS50977">
    <property type="entry name" value="HTH_TETR_2"/>
    <property type="match status" value="1"/>
</dbReference>
<dbReference type="GO" id="GO:0000976">
    <property type="term" value="F:transcription cis-regulatory region binding"/>
    <property type="evidence" value="ECO:0007669"/>
    <property type="project" value="TreeGrafter"/>
</dbReference>
<comment type="caution">
    <text evidence="4">The sequence shown here is derived from an EMBL/GenBank/DDBJ whole genome shotgun (WGS) entry which is preliminary data.</text>
</comment>
<dbReference type="EMBL" id="JACHVP010000003">
    <property type="protein sequence ID" value="MBB2968128.1"/>
    <property type="molecule type" value="Genomic_DNA"/>
</dbReference>
<dbReference type="PRINTS" id="PR00455">
    <property type="entry name" value="HTHTETR"/>
</dbReference>
<gene>
    <name evidence="4" type="ORF">FHX33_002898</name>
</gene>
<accession>A0A7W4UXK8</accession>
<evidence type="ECO:0000256" key="2">
    <source>
        <dbReference type="PROSITE-ProRule" id="PRU00335"/>
    </source>
</evidence>
<dbReference type="InterPro" id="IPR050109">
    <property type="entry name" value="HTH-type_TetR-like_transc_reg"/>
</dbReference>
<dbReference type="GO" id="GO:0003700">
    <property type="term" value="F:DNA-binding transcription factor activity"/>
    <property type="evidence" value="ECO:0007669"/>
    <property type="project" value="TreeGrafter"/>
</dbReference>
<sequence length="226" mass="24556">MPAGRRERNKEEKQTRIFDAAERLFDELGFANVTTQRIADEADVAAGTVFRYAATKAELLMMVSNERSRERIRVGVEADDPSAPATARLLALITPLVLAGRDNDENTLAYQRELLFGDQGERYREEGLALFGELRERMGALLSDTWERARAVAAAPEAAAPDRAAPDPAAASRALSAVLHFAIADAAAHGRPTGELLTDLAADFEVIVRGYETDPTTSGQSGQQEK</sequence>
<evidence type="ECO:0000256" key="1">
    <source>
        <dbReference type="ARBA" id="ARBA00023125"/>
    </source>
</evidence>
<keyword evidence="1 2" id="KW-0238">DNA-binding</keyword>
<dbReference type="RefSeq" id="WP_183428651.1">
    <property type="nucleotide sequence ID" value="NZ_JACHVP010000003.1"/>
</dbReference>
<dbReference type="AlphaFoldDB" id="A0A7W4UXK8"/>
<organism evidence="4 5">
    <name type="scientific">Leifsonia aquatica</name>
    <name type="common">Corynebacterium aquaticum</name>
    <dbReference type="NCBI Taxonomy" id="144185"/>
    <lineage>
        <taxon>Bacteria</taxon>
        <taxon>Bacillati</taxon>
        <taxon>Actinomycetota</taxon>
        <taxon>Actinomycetes</taxon>
        <taxon>Micrococcales</taxon>
        <taxon>Microbacteriaceae</taxon>
        <taxon>Leifsonia</taxon>
    </lineage>
</organism>
<name>A0A7W4UXK8_LEIAQ</name>
<reference evidence="4 5" key="1">
    <citation type="submission" date="2020-08" db="EMBL/GenBank/DDBJ databases">
        <title>Sequencing the genomes of 1000 actinobacteria strains.</title>
        <authorList>
            <person name="Klenk H.-P."/>
        </authorList>
    </citation>
    <scope>NUCLEOTIDE SEQUENCE [LARGE SCALE GENOMIC DNA]</scope>
    <source>
        <strain evidence="4 5">DSM 20146</strain>
    </source>
</reference>
<dbReference type="SUPFAM" id="SSF46689">
    <property type="entry name" value="Homeodomain-like"/>
    <property type="match status" value="1"/>
</dbReference>
<dbReference type="PANTHER" id="PTHR30055:SF226">
    <property type="entry name" value="HTH-TYPE TRANSCRIPTIONAL REGULATOR PKSA"/>
    <property type="match status" value="1"/>
</dbReference>
<feature type="domain" description="HTH tetR-type" evidence="3">
    <location>
        <begin position="11"/>
        <end position="71"/>
    </location>
</feature>
<evidence type="ECO:0000313" key="4">
    <source>
        <dbReference type="EMBL" id="MBB2968128.1"/>
    </source>
</evidence>
<feature type="DNA-binding region" description="H-T-H motif" evidence="2">
    <location>
        <begin position="34"/>
        <end position="53"/>
    </location>
</feature>
<evidence type="ECO:0000313" key="5">
    <source>
        <dbReference type="Proteomes" id="UP000538196"/>
    </source>
</evidence>
<dbReference type="InterPro" id="IPR001647">
    <property type="entry name" value="HTH_TetR"/>
</dbReference>
<proteinExistence type="predicted"/>
<dbReference type="PANTHER" id="PTHR30055">
    <property type="entry name" value="HTH-TYPE TRANSCRIPTIONAL REGULATOR RUTR"/>
    <property type="match status" value="1"/>
</dbReference>
<dbReference type="InterPro" id="IPR009057">
    <property type="entry name" value="Homeodomain-like_sf"/>
</dbReference>